<dbReference type="SUPFAM" id="SSF55347">
    <property type="entry name" value="Glyceraldehyde-3-phosphate dehydrogenase-like, C-terminal domain"/>
    <property type="match status" value="1"/>
</dbReference>
<dbReference type="EMBL" id="LAQT01000009">
    <property type="protein sequence ID" value="KPC52642.1"/>
    <property type="molecule type" value="Genomic_DNA"/>
</dbReference>
<evidence type="ECO:0000313" key="3">
    <source>
        <dbReference type="EMBL" id="KPC52642.1"/>
    </source>
</evidence>
<dbReference type="InterPro" id="IPR055170">
    <property type="entry name" value="GFO_IDH_MocA-like_dom"/>
</dbReference>
<dbReference type="AlphaFoldDB" id="A0A0N0GNC1"/>
<gene>
    <name evidence="3" type="primary">gfo_2</name>
    <name evidence="3" type="ORF">WG78_12380</name>
</gene>
<dbReference type="OrthoDB" id="9774191at2"/>
<dbReference type="InterPro" id="IPR036291">
    <property type="entry name" value="NAD(P)-bd_dom_sf"/>
</dbReference>
<dbReference type="SUPFAM" id="SSF51735">
    <property type="entry name" value="NAD(P)-binding Rossmann-fold domains"/>
    <property type="match status" value="1"/>
</dbReference>
<evidence type="ECO:0000313" key="4">
    <source>
        <dbReference type="Proteomes" id="UP000037939"/>
    </source>
</evidence>
<dbReference type="EC" id="1.1.99.28" evidence="3"/>
<dbReference type="PANTHER" id="PTHR43708">
    <property type="entry name" value="CONSERVED EXPRESSED OXIDOREDUCTASE (EUROFUNG)"/>
    <property type="match status" value="1"/>
</dbReference>
<comment type="caution">
    <text evidence="3">The sequence shown here is derived from an EMBL/GenBank/DDBJ whole genome shotgun (WGS) entry which is preliminary data.</text>
</comment>
<dbReference type="InterPro" id="IPR000683">
    <property type="entry name" value="Gfo/Idh/MocA-like_OxRdtase_N"/>
</dbReference>
<dbReference type="STRING" id="857265.WG78_12380"/>
<reference evidence="3 4" key="1">
    <citation type="submission" date="2015-07" db="EMBL/GenBank/DDBJ databases">
        <title>Draft genome sequence of the Amantichitinum ursilacus IGB-41, a new chitin-degrading bacterium.</title>
        <authorList>
            <person name="Kirstahler P."/>
            <person name="Guenther M."/>
            <person name="Grumaz C."/>
            <person name="Rupp S."/>
            <person name="Zibek S."/>
            <person name="Sohn K."/>
        </authorList>
    </citation>
    <scope>NUCLEOTIDE SEQUENCE [LARGE SCALE GENOMIC DNA]</scope>
    <source>
        <strain evidence="3 4">IGB-41</strain>
    </source>
</reference>
<evidence type="ECO:0000259" key="1">
    <source>
        <dbReference type="Pfam" id="PF01408"/>
    </source>
</evidence>
<dbReference type="Gene3D" id="3.30.360.10">
    <property type="entry name" value="Dihydrodipicolinate Reductase, domain 2"/>
    <property type="match status" value="1"/>
</dbReference>
<sequence length="382" mass="41187">MQRRLRLGMVGGGQGAFIGAVHRLAARIDDCYELVAGALSADPDRAAASAAAARIDPLRSYADYHTMAQAEAEREDGIDVVAIVTPNHLHAPVATAFLEAGIHVICDKPLAISLQEGLELQRLARLHNKVFALTHTYSGYPMVRHAREMVTSGGLGDIRVIQVEYAQDWLSEPLELAGSKQAGWRADPQRAGPAGCLGDIGTHAYHLASYVSGMQPTRIAAELHTFVPGRQLDDHVQAMLRYANGARGMLWASQVAAGEENALKLRVYGTKAGLAFDQQNPNELLVTPLAGETRRITRGRAQSEAAAHATRVPPGHPEGYLEAFAQLYQDAALQILAVDAGLPLPPESSFLTTVEDGVRGMQFIDAVLRSHRNDSQWTALTS</sequence>
<protein>
    <submittedName>
        <fullName evidence="3">Glucose--fructose oxidoreductase</fullName>
        <ecNumber evidence="3">1.1.99.28</ecNumber>
    </submittedName>
</protein>
<accession>A0A0N0GNC1</accession>
<name>A0A0N0GNC1_9NEIS</name>
<dbReference type="Pfam" id="PF01408">
    <property type="entry name" value="GFO_IDH_MocA"/>
    <property type="match status" value="1"/>
</dbReference>
<organism evidence="3 4">
    <name type="scientific">Amantichitinum ursilacus</name>
    <dbReference type="NCBI Taxonomy" id="857265"/>
    <lineage>
        <taxon>Bacteria</taxon>
        <taxon>Pseudomonadati</taxon>
        <taxon>Pseudomonadota</taxon>
        <taxon>Betaproteobacteria</taxon>
        <taxon>Neisseriales</taxon>
        <taxon>Chitinibacteraceae</taxon>
        <taxon>Amantichitinum</taxon>
    </lineage>
</organism>
<proteinExistence type="predicted"/>
<dbReference type="GO" id="GO:0047061">
    <property type="term" value="F:glucose-fructose oxidoreductase activity"/>
    <property type="evidence" value="ECO:0007669"/>
    <property type="project" value="UniProtKB-EC"/>
</dbReference>
<dbReference type="PATRIC" id="fig|857265.3.peg.2553"/>
<evidence type="ECO:0000259" key="2">
    <source>
        <dbReference type="Pfam" id="PF22725"/>
    </source>
</evidence>
<dbReference type="Pfam" id="PF22725">
    <property type="entry name" value="GFO_IDH_MocA_C3"/>
    <property type="match status" value="1"/>
</dbReference>
<dbReference type="GO" id="GO:0000166">
    <property type="term" value="F:nucleotide binding"/>
    <property type="evidence" value="ECO:0007669"/>
    <property type="project" value="InterPro"/>
</dbReference>
<dbReference type="InterPro" id="IPR051317">
    <property type="entry name" value="Gfo/Idh/MocA_oxidoreduct"/>
</dbReference>
<dbReference type="PANTHER" id="PTHR43708:SF3">
    <property type="entry name" value="OXIDOREDUCTASE"/>
    <property type="match status" value="1"/>
</dbReference>
<keyword evidence="4" id="KW-1185">Reference proteome</keyword>
<feature type="domain" description="GFO/IDH/MocA-like oxidoreductase" evidence="2">
    <location>
        <begin position="143"/>
        <end position="274"/>
    </location>
</feature>
<dbReference type="Proteomes" id="UP000037939">
    <property type="component" value="Unassembled WGS sequence"/>
</dbReference>
<keyword evidence="3" id="KW-0560">Oxidoreductase</keyword>
<dbReference type="RefSeq" id="WP_053938121.1">
    <property type="nucleotide sequence ID" value="NZ_LAQT01000009.1"/>
</dbReference>
<dbReference type="Gene3D" id="3.40.50.720">
    <property type="entry name" value="NAD(P)-binding Rossmann-like Domain"/>
    <property type="match status" value="1"/>
</dbReference>
<feature type="domain" description="Gfo/Idh/MocA-like oxidoreductase N-terminal" evidence="1">
    <location>
        <begin position="6"/>
        <end position="134"/>
    </location>
</feature>